<dbReference type="Proteomes" id="UP000291343">
    <property type="component" value="Unassembled WGS sequence"/>
</dbReference>
<feature type="compositionally biased region" description="Basic and acidic residues" evidence="1">
    <location>
        <begin position="60"/>
        <end position="70"/>
    </location>
</feature>
<dbReference type="SMR" id="A0A482X643"/>
<organism evidence="2 3">
    <name type="scientific">Laodelphax striatellus</name>
    <name type="common">Small brown planthopper</name>
    <name type="synonym">Delphax striatella</name>
    <dbReference type="NCBI Taxonomy" id="195883"/>
    <lineage>
        <taxon>Eukaryota</taxon>
        <taxon>Metazoa</taxon>
        <taxon>Ecdysozoa</taxon>
        <taxon>Arthropoda</taxon>
        <taxon>Hexapoda</taxon>
        <taxon>Insecta</taxon>
        <taxon>Pterygota</taxon>
        <taxon>Neoptera</taxon>
        <taxon>Paraneoptera</taxon>
        <taxon>Hemiptera</taxon>
        <taxon>Auchenorrhyncha</taxon>
        <taxon>Fulgoroidea</taxon>
        <taxon>Delphacidae</taxon>
        <taxon>Criomorphinae</taxon>
        <taxon>Laodelphax</taxon>
    </lineage>
</organism>
<feature type="region of interest" description="Disordered" evidence="1">
    <location>
        <begin position="547"/>
        <end position="711"/>
    </location>
</feature>
<feature type="compositionally biased region" description="Basic residues" evidence="1">
    <location>
        <begin position="563"/>
        <end position="573"/>
    </location>
</feature>
<accession>A0A482X643</accession>
<feature type="region of interest" description="Disordered" evidence="1">
    <location>
        <begin position="60"/>
        <end position="131"/>
    </location>
</feature>
<feature type="compositionally biased region" description="Acidic residues" evidence="1">
    <location>
        <begin position="170"/>
        <end position="181"/>
    </location>
</feature>
<dbReference type="PANTHER" id="PTHR24216">
    <property type="entry name" value="PAXILLIN-RELATED"/>
    <property type="match status" value="1"/>
</dbReference>
<feature type="compositionally biased region" description="Basic and acidic residues" evidence="1">
    <location>
        <begin position="362"/>
        <end position="372"/>
    </location>
</feature>
<feature type="compositionally biased region" description="Polar residues" evidence="1">
    <location>
        <begin position="118"/>
        <end position="127"/>
    </location>
</feature>
<proteinExistence type="predicted"/>
<dbReference type="AlphaFoldDB" id="A0A482X643"/>
<name>A0A482X643_LAOST</name>
<evidence type="ECO:0000256" key="1">
    <source>
        <dbReference type="SAM" id="MobiDB-lite"/>
    </source>
</evidence>
<dbReference type="PANTHER" id="PTHR24216:SF65">
    <property type="entry name" value="PAXILLIN-LIKE PROTEIN 1"/>
    <property type="match status" value="1"/>
</dbReference>
<feature type="compositionally biased region" description="Polar residues" evidence="1">
    <location>
        <begin position="87"/>
        <end position="102"/>
    </location>
</feature>
<comment type="caution">
    <text evidence="2">The sequence shown here is derived from an EMBL/GenBank/DDBJ whole genome shotgun (WGS) entry which is preliminary data.</text>
</comment>
<dbReference type="OrthoDB" id="6426920at2759"/>
<reference evidence="2 3" key="1">
    <citation type="journal article" date="2017" name="Gigascience">
        <title>Genome sequence of the small brown planthopper, Laodelphax striatellus.</title>
        <authorList>
            <person name="Zhu J."/>
            <person name="Jiang F."/>
            <person name="Wang X."/>
            <person name="Yang P."/>
            <person name="Bao Y."/>
            <person name="Zhao W."/>
            <person name="Wang W."/>
            <person name="Lu H."/>
            <person name="Wang Q."/>
            <person name="Cui N."/>
            <person name="Li J."/>
            <person name="Chen X."/>
            <person name="Luo L."/>
            <person name="Yu J."/>
            <person name="Kang L."/>
            <person name="Cui F."/>
        </authorList>
    </citation>
    <scope>NUCLEOTIDE SEQUENCE [LARGE SCALE GENOMIC DNA]</scope>
    <source>
        <strain evidence="2">Lst14</strain>
    </source>
</reference>
<sequence>MSGRETNNDRPKYKEALAIHLAKVEKDLNDFQVVIHRLNREIILQVEDIGAIKKQITKMEKKNESSKTHAAEYIPSASKPIQDVASKPNTVQDSESKPNSVQDGPEPYVPQPYVPQPSTSKLNQQEVQPVDSLDEDGLKSLLEEAIAYKSPKDKDNSSALFQTLLIDAEKQDESDESDDDGNSAHYQPLGLGRSRYGRPPPRKRLNRRETDRQRGGGSLQNLSLHSSGAKLANRVSVSARQREGGSLPTNVNQSCADDGICNYTSRATLHVSSPVDSPITIPISAAKVTTSVINGIEHTPLQLHSTYNSVKSVVGSDTALKSSENTIQHVSTCFLPISPQQGSVTVLRDTDLRQFATYTKDPGGESKMKSLDENGNALGTTNRVETSATERKTKRKKKNYSKIVNAENIEGHRWDEDIDSLMKYINSGSTEECKTQKSRQSAAGARATVHSKLKSKEEDGRKKKGKELRKIQKSNSMEEISKTKLEDLTSPSEKSPEETNTRVKPKKQVTLDDNQLEASCWQTEETTKVCVSVEKLVIDTDKKKVFEKKESISDLQDADFHLVKKKQRKKKRPANNSRPGGSKSSNYGYHGNQGFPSHYRRSAKVMEERVQPRRKSASSVPPSDKSDSSDLDSVHSLPVSSTTPKPTVGKTSTSGGSTPLASYADITRSMVTPPRAPAPPTPPPPPPPPPPLPAFPPLPSKSAAAPLRKDAMTDTACDKILLPVEEYPPLARKVACGDYFVEFTVKRGRASRDTDVSVEETIIVKTSVPTKKDLSEVSEVKKDVPTSHKLAASEAAAASKRPPVILLNRSGRSSPKHALDVTFGFDINQELLAESDQVPPTTKEPYDHAATVNYIKSEWDEVMRLFNMNARSDRAESKQPQVQYYKP</sequence>
<feature type="region of interest" description="Disordered" evidence="1">
    <location>
        <begin position="431"/>
        <end position="513"/>
    </location>
</feature>
<protein>
    <submittedName>
        <fullName evidence="2">Uncharacterized protein</fullName>
    </submittedName>
</protein>
<gene>
    <name evidence="2" type="ORF">LSTR_LSTR013223</name>
</gene>
<feature type="compositionally biased region" description="Basic and acidic residues" evidence="1">
    <location>
        <begin position="547"/>
        <end position="562"/>
    </location>
</feature>
<keyword evidence="3" id="KW-1185">Reference proteome</keyword>
<feature type="compositionally biased region" description="Low complexity" evidence="1">
    <location>
        <begin position="649"/>
        <end position="658"/>
    </location>
</feature>
<dbReference type="STRING" id="195883.A0A482X643"/>
<feature type="region of interest" description="Disordered" evidence="1">
    <location>
        <begin position="359"/>
        <end position="393"/>
    </location>
</feature>
<dbReference type="InParanoid" id="A0A482X643"/>
<evidence type="ECO:0000313" key="3">
    <source>
        <dbReference type="Proteomes" id="UP000291343"/>
    </source>
</evidence>
<evidence type="ECO:0000313" key="2">
    <source>
        <dbReference type="EMBL" id="RZF40968.1"/>
    </source>
</evidence>
<feature type="compositionally biased region" description="Polar residues" evidence="1">
    <location>
        <begin position="377"/>
        <end position="387"/>
    </location>
</feature>
<dbReference type="EMBL" id="QKKF02017416">
    <property type="protein sequence ID" value="RZF40968.1"/>
    <property type="molecule type" value="Genomic_DNA"/>
</dbReference>
<feature type="compositionally biased region" description="Pro residues" evidence="1">
    <location>
        <begin position="674"/>
        <end position="699"/>
    </location>
</feature>
<feature type="region of interest" description="Disordered" evidence="1">
    <location>
        <begin position="170"/>
        <end position="225"/>
    </location>
</feature>
<feature type="compositionally biased region" description="Polar residues" evidence="1">
    <location>
        <begin position="574"/>
        <end position="587"/>
    </location>
</feature>